<dbReference type="PaxDb" id="289377-HL41_06790"/>
<dbReference type="OrthoDB" id="5430878at2"/>
<dbReference type="Proteomes" id="UP000028481">
    <property type="component" value="Chromosome"/>
</dbReference>
<proteinExistence type="predicted"/>
<keyword evidence="2" id="KW-1185">Reference proteome</keyword>
<dbReference type="PROSITE" id="PS51257">
    <property type="entry name" value="PROKAR_LIPOPROTEIN"/>
    <property type="match status" value="1"/>
</dbReference>
<name>A0A075WT19_9BACT</name>
<dbReference type="KEGG" id="tcm:HL41_06790"/>
<gene>
    <name evidence="1" type="ORF">HL41_06790</name>
</gene>
<sequence length="239" mass="28127">MKKYFWMVFIFLVFFLGGCGKKNPPLPPSKSIPKEFSFEVKPTEAGFDLIVYLPTETKGGYPLIKISSLIIEKEEISLDSPKAKPKIYEIKLSPKLHSAGNLYVYHDYQVKHRHRYKYRIKIKKDFLVKTDWFEFPEYLYWHNPPLFPENISFQVLPEKAVLLTWKKPEKDIEGLSIDYPISYEIEKISGPKVESFYVRKEEFFEKLSDVNKTCYRIRSILNFRGTQIPGPKSPPLCLE</sequence>
<protein>
    <recommendedName>
        <fullName evidence="3">Fibronectin type-III domain-containing protein</fullName>
    </recommendedName>
</protein>
<dbReference type="EMBL" id="CP008796">
    <property type="protein sequence ID" value="AIH04439.1"/>
    <property type="molecule type" value="Genomic_DNA"/>
</dbReference>
<evidence type="ECO:0008006" key="3">
    <source>
        <dbReference type="Google" id="ProtNLM"/>
    </source>
</evidence>
<dbReference type="AlphaFoldDB" id="A0A075WT19"/>
<evidence type="ECO:0000313" key="2">
    <source>
        <dbReference type="Proteomes" id="UP000028481"/>
    </source>
</evidence>
<dbReference type="HOGENOM" id="CLU_1170213_0_0_0"/>
<accession>A0A075WT19</accession>
<dbReference type="STRING" id="289377.HL41_06790"/>
<organism evidence="1 2">
    <name type="scientific">Thermodesulfobacterium commune DSM 2178</name>
    <dbReference type="NCBI Taxonomy" id="289377"/>
    <lineage>
        <taxon>Bacteria</taxon>
        <taxon>Pseudomonadati</taxon>
        <taxon>Thermodesulfobacteriota</taxon>
        <taxon>Thermodesulfobacteria</taxon>
        <taxon>Thermodesulfobacteriales</taxon>
        <taxon>Thermodesulfobacteriaceae</taxon>
        <taxon>Thermodesulfobacterium</taxon>
    </lineage>
</organism>
<reference evidence="1 2" key="1">
    <citation type="journal article" date="2015" name="Genome Announc.">
        <title>Genome Sequence of a Sulfate-Reducing Thermophilic Bacterium, Thermodesulfobacterium commune DSM 2178T (Phylum Thermodesulfobacteria).</title>
        <authorList>
            <person name="Bhatnagar S."/>
            <person name="Badger J.H."/>
            <person name="Madupu R."/>
            <person name="Khouri H.M."/>
            <person name="O'Connor E.M."/>
            <person name="Robb F.T."/>
            <person name="Ward N.L."/>
            <person name="Eisen J.A."/>
        </authorList>
    </citation>
    <scope>NUCLEOTIDE SEQUENCE [LARGE SCALE GENOMIC DNA]</scope>
    <source>
        <strain evidence="1 2">DSM 2178</strain>
    </source>
</reference>
<dbReference type="eggNOG" id="COG4733">
    <property type="taxonomic scope" value="Bacteria"/>
</dbReference>
<dbReference type="RefSeq" id="WP_038061495.1">
    <property type="nucleotide sequence ID" value="NZ_CP008796.1"/>
</dbReference>
<evidence type="ECO:0000313" key="1">
    <source>
        <dbReference type="EMBL" id="AIH04439.1"/>
    </source>
</evidence>